<dbReference type="Proteomes" id="UP000321362">
    <property type="component" value="Chromosome"/>
</dbReference>
<keyword evidence="2" id="KW-1185">Reference proteome</keyword>
<protein>
    <submittedName>
        <fullName evidence="1">Uncharacterized protein</fullName>
    </submittedName>
</protein>
<evidence type="ECO:0000313" key="1">
    <source>
        <dbReference type="EMBL" id="QEC77563.1"/>
    </source>
</evidence>
<sequence>MSKTIINSSSELMTNYVHASVVSPLKKFTALQSNNGHALLFTIGTNGAFNLLKEDSGTTAAGWSDIDLSTAQIAKDFPGKSNTVCRTFGASQSVHDGSVSLAMIVTDNDGADSLYLSLGNSNQNLAWCNAPAWVNYPYDCPDFKAPKLQVADVFFSESTGGVEYIVIDIIRDPSSTVKNIKRFYIDQTKPNEHYWQLHDISVDVEAGQYSTCMGRMQNGMIDGLYTAGKAAANGQLIFTPLQNIFGDGPANPTLLNLPNGLIADSIAASRNSDLSTDLFCTSGNGLYYFSSSTQLTSGAVGQPLFNNDLFEEVKYLFAGSTNDRVYVWGLNEANQVFYTYCPVSQITMASAWSVPLPILTKVDVISPYINAVNNGNTFFAVGDIDLVKMTQSPETTIWRQEHIHLPAPLPTSPSIKIDSYTTRIVATDEFNQPLPNHSLMISAGTRSSFYINNLYYILDTKAIPVSTDAMGSITIIESVKSLNGNKITISDSDNTPLAQIDPMAKTIDKVTQLNTSNDLKKATITYQNGSTKQLVDSGVSDDDLNAAAKSNAALKQAYDKFKAPDTAQMLRVSSNGALTISALSIGDSIVADFGDLLGYLDSGINAVVSVIEDEAGQVWHFVAKIGEKIYSSVLDAVEKVYSAFEYVFNAIKTAIKDLIDFLKFLFELADMKRTQQAVKNMTNLFLQYQIDGLKDLKTNFDGFIGGVEAKLDGWLLNKPNLDNLGSAAVNQLSNPGQHQTAPSYLLSHHLNSNINNATLTKAAAATTTADPDNVIDVLLNLINQEEQVVIDTVSKIIDLFKNINSMPIADIVKQFLDILSHTILDTAKNVLDAVFDVIFIVANKVFELLNDEFHIPVVSDILADFGISLPSLMDILTWVVAIPGTLLYKVVFNEAPFPDNAQTSKFINAKSFSEIFGQPEMVKNKMMAGALTANFAAENTATTNNNTGDAKSFKAFHVMSGIAGILNTPVSAADAVDPNPANEEGKASAFFSILSGVTWGLASFLDPQRPVQDTPYSIAAKVFLGLRIFNLVITSGKVPAISQHRKIGSIADALIGIANLVFTIEHLVELSNEPADNSRTLAILDETSFCLSYLVRWGYCAAVCVDNAYVKAGGVAAIVIGNLGYSGLQIAEAASYSQ</sequence>
<evidence type="ECO:0000313" key="2">
    <source>
        <dbReference type="Proteomes" id="UP000321362"/>
    </source>
</evidence>
<dbReference type="OrthoDB" id="2482758at2"/>
<accession>A0A5B8W1J4</accession>
<proteinExistence type="predicted"/>
<name>A0A5B8W1J4_9SPHI</name>
<organism evidence="1 2">
    <name type="scientific">Mucilaginibacter ginsenosidivorax</name>
    <dbReference type="NCBI Taxonomy" id="862126"/>
    <lineage>
        <taxon>Bacteria</taxon>
        <taxon>Pseudomonadati</taxon>
        <taxon>Bacteroidota</taxon>
        <taxon>Sphingobacteriia</taxon>
        <taxon>Sphingobacteriales</taxon>
        <taxon>Sphingobacteriaceae</taxon>
        <taxon>Mucilaginibacter</taxon>
    </lineage>
</organism>
<dbReference type="AlphaFoldDB" id="A0A5B8W1J4"/>
<dbReference type="KEGG" id="mgk:FSB76_17025"/>
<reference evidence="1 2" key="1">
    <citation type="journal article" date="2013" name="J. Microbiol.">
        <title>Mucilaginibacter ginsenosidivorax sp. nov., with ginsenoside converting activity isolated from sediment.</title>
        <authorList>
            <person name="Kim J.K."/>
            <person name="Choi T.E."/>
            <person name="Liu Q.M."/>
            <person name="Park H.Y."/>
            <person name="Yi T.H."/>
            <person name="Yoon M.H."/>
            <person name="Kim S.C."/>
            <person name="Im W.T."/>
        </authorList>
    </citation>
    <scope>NUCLEOTIDE SEQUENCE [LARGE SCALE GENOMIC DNA]</scope>
    <source>
        <strain evidence="1 2">KHI28</strain>
    </source>
</reference>
<gene>
    <name evidence="1" type="ORF">FSB76_17025</name>
</gene>
<dbReference type="EMBL" id="CP042437">
    <property type="protein sequence ID" value="QEC77563.1"/>
    <property type="molecule type" value="Genomic_DNA"/>
</dbReference>
<dbReference type="RefSeq" id="WP_147055372.1">
    <property type="nucleotide sequence ID" value="NZ_CP042437.1"/>
</dbReference>